<evidence type="ECO:0000256" key="1">
    <source>
        <dbReference type="ARBA" id="ARBA00004418"/>
    </source>
</evidence>
<dbReference type="PIRSF" id="PIRSF019574">
    <property type="entry name" value="Periplasmic_polyamine_BP"/>
    <property type="match status" value="1"/>
</dbReference>
<dbReference type="InterPro" id="IPR001188">
    <property type="entry name" value="Sperm_putr-bd"/>
</dbReference>
<dbReference type="EMBL" id="ACRF02000018">
    <property type="protein sequence ID" value="EEW92347.1"/>
    <property type="molecule type" value="Genomic_DNA"/>
</dbReference>
<dbReference type="GO" id="GO:0015846">
    <property type="term" value="P:polyamine transport"/>
    <property type="evidence" value="ECO:0007669"/>
    <property type="project" value="InterPro"/>
</dbReference>
<name>D0BNW2_9LACT</name>
<dbReference type="PANTHER" id="PTHR30222:SF17">
    <property type="entry name" value="SPERMIDINE_PUTRESCINE-BINDING PERIPLASMIC PROTEIN"/>
    <property type="match status" value="1"/>
</dbReference>
<accession>D0BNW2</accession>
<dbReference type="GO" id="GO:0019808">
    <property type="term" value="F:polyamine binding"/>
    <property type="evidence" value="ECO:0007669"/>
    <property type="project" value="InterPro"/>
</dbReference>
<evidence type="ECO:0000256" key="3">
    <source>
        <dbReference type="ARBA" id="ARBA00022729"/>
    </source>
</evidence>
<dbReference type="STRING" id="626369.HMPREF0446_01647"/>
<comment type="subcellular location">
    <subcellularLocation>
        <location evidence="1">Periplasm</location>
    </subcellularLocation>
</comment>
<gene>
    <name evidence="6" type="ORF">HMPREF0446_01647</name>
</gene>
<comment type="caution">
    <text evidence="6">The sequence shown here is derived from an EMBL/GenBank/DDBJ whole genome shotgun (WGS) entry which is preliminary data.</text>
</comment>
<evidence type="ECO:0000313" key="6">
    <source>
        <dbReference type="EMBL" id="EEW92347.1"/>
    </source>
</evidence>
<dbReference type="Proteomes" id="UP000002939">
    <property type="component" value="Unassembled WGS sequence"/>
</dbReference>
<proteinExistence type="predicted"/>
<dbReference type="HOGENOM" id="CLU_026974_1_3_9"/>
<organism evidence="6 7">
    <name type="scientific">Granulicatella elegans ATCC 700633</name>
    <dbReference type="NCBI Taxonomy" id="626369"/>
    <lineage>
        <taxon>Bacteria</taxon>
        <taxon>Bacillati</taxon>
        <taxon>Bacillota</taxon>
        <taxon>Bacilli</taxon>
        <taxon>Lactobacillales</taxon>
        <taxon>Carnobacteriaceae</taxon>
        <taxon>Granulicatella</taxon>
    </lineage>
</organism>
<reference evidence="6" key="2">
    <citation type="submission" date="2011-10" db="EMBL/GenBank/DDBJ databases">
        <title>The Genome Sequence of Granulicatella elegans ATCC 700633.</title>
        <authorList>
            <consortium name="The Broad Institute Genome Sequencing Platform"/>
            <consortium name="The Broad Institute Genome Sequencing Center for Infectious Disease"/>
            <person name="Earl A."/>
            <person name="Ward D."/>
            <person name="Feldgarden M."/>
            <person name="Gevers D."/>
            <person name="Sibley C.D."/>
            <person name="Field T.R."/>
            <person name="Grinwis M."/>
            <person name="Eshaghurshan C.S."/>
            <person name="Surette M.G."/>
            <person name="Young S.K."/>
            <person name="Zeng Q."/>
            <person name="Gargeya S."/>
            <person name="Fitzgerald M."/>
            <person name="Haas B."/>
            <person name="Abouelleil A."/>
            <person name="Alvarado L."/>
            <person name="Arachchi H.M."/>
            <person name="Berlin A."/>
            <person name="Brown A."/>
            <person name="Chapman S.B."/>
            <person name="Chen Z."/>
            <person name="Dunbar C."/>
            <person name="Freedman E."/>
            <person name="Gearin G."/>
            <person name="Goldberg J."/>
            <person name="Griggs A."/>
            <person name="Gujja S."/>
            <person name="Heiman D."/>
            <person name="Howarth C."/>
            <person name="Larson L."/>
            <person name="Lui A."/>
            <person name="MacDonald P.J.P."/>
            <person name="Montmayeur A."/>
            <person name="Murphy C."/>
            <person name="Neiman D."/>
            <person name="Pearson M."/>
            <person name="Priest M."/>
            <person name="Roberts A."/>
            <person name="Saif S."/>
            <person name="Shea T."/>
            <person name="Shenoy N."/>
            <person name="Sisk P."/>
            <person name="Stolte C."/>
            <person name="Sykes S."/>
            <person name="Wortman J."/>
            <person name="Nusbaum C."/>
            <person name="Birren B."/>
        </authorList>
    </citation>
    <scope>NUCLEOTIDE SEQUENCE [LARGE SCALE GENOMIC DNA]</scope>
    <source>
        <strain evidence="6">ATCC 700633</strain>
    </source>
</reference>
<dbReference type="PRINTS" id="PR00909">
    <property type="entry name" value="SPERMDNBNDNG"/>
</dbReference>
<evidence type="ECO:0000256" key="5">
    <source>
        <dbReference type="PIRSR" id="PIRSR019574-1"/>
    </source>
</evidence>
<sequence length="356" mass="40685">MKRLMMFVGAILVASLGLLLFRKNFETAIAGNPDTIIVYNWGDYIDPSLITQFEEETGYKVIYETFDSNEAMYTKIKQGGTNYDVAIPSEYAIHKMLKEDLLVPLDYSKIEGMEHLDEKFLNKSFDPNNRYSIPYFWGTLGIIYNTKNIAEGEITKWSDLWNEEYKDSILFIDGAREMMGIALQTQGYSLNEKDPEVVKEAGKFLKTLMPNAKAIIADEMKTYMAQEEASIGVSFSGEAAKMLEKNEDLAYVLPEEGTNLWFDNIVIPKTAKNYDGAYRFISFLLRPDVAAKNAEYVGYSTPNKDALELLPEEVTSNETFYPTDEQMEHMEVYENLGSELLGLYNDLFLEAKIFRN</sequence>
<dbReference type="AlphaFoldDB" id="D0BNW2"/>
<dbReference type="SUPFAM" id="SSF53850">
    <property type="entry name" value="Periplasmic binding protein-like II"/>
    <property type="match status" value="1"/>
</dbReference>
<evidence type="ECO:0008006" key="8">
    <source>
        <dbReference type="Google" id="ProtNLM"/>
    </source>
</evidence>
<dbReference type="Gene3D" id="3.40.190.10">
    <property type="entry name" value="Periplasmic binding protein-like II"/>
    <property type="match status" value="2"/>
</dbReference>
<dbReference type="eggNOG" id="COG0687">
    <property type="taxonomic scope" value="Bacteria"/>
</dbReference>
<dbReference type="PANTHER" id="PTHR30222">
    <property type="entry name" value="SPERMIDINE/PUTRESCINE-BINDING PERIPLASMIC PROTEIN"/>
    <property type="match status" value="1"/>
</dbReference>
<protein>
    <recommendedName>
        <fullName evidence="8">Spermidine/putrescine ABC transporter substrate-binding protein</fullName>
    </recommendedName>
</protein>
<dbReference type="RefSeq" id="WP_006703923.1">
    <property type="nucleotide sequence ID" value="NZ_KI391971.1"/>
</dbReference>
<keyword evidence="3" id="KW-0732">Signal</keyword>
<dbReference type="InterPro" id="IPR006059">
    <property type="entry name" value="SBP"/>
</dbReference>
<evidence type="ECO:0000313" key="7">
    <source>
        <dbReference type="Proteomes" id="UP000002939"/>
    </source>
</evidence>
<dbReference type="Pfam" id="PF13416">
    <property type="entry name" value="SBP_bac_8"/>
    <property type="match status" value="1"/>
</dbReference>
<keyword evidence="4" id="KW-0574">Periplasm</keyword>
<evidence type="ECO:0000256" key="2">
    <source>
        <dbReference type="ARBA" id="ARBA00022448"/>
    </source>
</evidence>
<evidence type="ECO:0000256" key="4">
    <source>
        <dbReference type="ARBA" id="ARBA00022764"/>
    </source>
</evidence>
<feature type="binding site" evidence="5">
    <location>
        <position position="91"/>
    </location>
    <ligand>
        <name>spermidine</name>
        <dbReference type="ChEBI" id="CHEBI:57834"/>
    </ligand>
</feature>
<dbReference type="CDD" id="cd13663">
    <property type="entry name" value="PBP2_PotD_PotF_like_2"/>
    <property type="match status" value="1"/>
</dbReference>
<keyword evidence="2" id="KW-0813">Transport</keyword>
<keyword evidence="7" id="KW-1185">Reference proteome</keyword>
<reference evidence="6" key="1">
    <citation type="submission" date="2009-09" db="EMBL/GenBank/DDBJ databases">
        <authorList>
            <consortium name="The Broad Institute Genome Sequencing Platform"/>
            <person name="Ward D."/>
            <person name="Feldgarden M."/>
            <person name="Earl A."/>
            <person name="Young S.K."/>
            <person name="Zeng Q."/>
            <person name="Koehrsen M."/>
            <person name="Alvarado L."/>
            <person name="Berlin A."/>
            <person name="Bochicchio J."/>
            <person name="Borenstein D."/>
            <person name="Chapman S.B."/>
            <person name="Chen Z."/>
            <person name="Engels R."/>
            <person name="Freedman E."/>
            <person name="Gellesch M."/>
            <person name="Goldberg J."/>
            <person name="Griggs A."/>
            <person name="Gujja S."/>
            <person name="Heilman E."/>
            <person name="Heiman D."/>
            <person name="Hepburn T."/>
            <person name="Howarth C."/>
            <person name="Jen D."/>
            <person name="Larson L."/>
            <person name="Lewis B."/>
            <person name="Mehta T."/>
            <person name="Park D."/>
            <person name="Pearson M."/>
            <person name="Roberts A."/>
            <person name="Saif S."/>
            <person name="Shea T."/>
            <person name="Shenoy N."/>
            <person name="Sisk P."/>
            <person name="Stolte C."/>
            <person name="Sykes S."/>
            <person name="Thomson T."/>
            <person name="Walk T."/>
            <person name="White J."/>
            <person name="Yandava C."/>
            <person name="Sibley C.D."/>
            <person name="Field T.R."/>
            <person name="Grinwis M."/>
            <person name="Eshaghurshan C.S."/>
            <person name="Surette M.G."/>
            <person name="Haas B."/>
            <person name="Nusbaum C."/>
            <person name="Birren B."/>
        </authorList>
    </citation>
    <scope>NUCLEOTIDE SEQUENCE [LARGE SCALE GENOMIC DNA]</scope>
    <source>
        <strain evidence="6">ATCC 700633</strain>
    </source>
</reference>
<dbReference type="GO" id="GO:0042597">
    <property type="term" value="C:periplasmic space"/>
    <property type="evidence" value="ECO:0007669"/>
    <property type="project" value="UniProtKB-SubCell"/>
</dbReference>